<proteinExistence type="inferred from homology"/>
<evidence type="ECO:0000259" key="24">
    <source>
        <dbReference type="PROSITE" id="PS50081"/>
    </source>
</evidence>
<dbReference type="PANTHER" id="PTHR23113">
    <property type="entry name" value="GUANINE NUCLEOTIDE EXCHANGE FACTOR"/>
    <property type="match status" value="1"/>
</dbReference>
<evidence type="ECO:0000256" key="22">
    <source>
        <dbReference type="SAM" id="MobiDB-lite"/>
    </source>
</evidence>
<evidence type="ECO:0000256" key="15">
    <source>
        <dbReference type="ARBA" id="ARBA00022837"/>
    </source>
</evidence>
<feature type="compositionally biased region" description="Basic and acidic residues" evidence="22">
    <location>
        <begin position="52"/>
        <end position="62"/>
    </location>
</feature>
<dbReference type="FunFam" id="3.30.60.20:FF:000023">
    <property type="entry name" value="RAS guanyl-releasing protein 1 isoform X1"/>
    <property type="match status" value="1"/>
</dbReference>
<evidence type="ECO:0000259" key="23">
    <source>
        <dbReference type="PROSITE" id="PS50009"/>
    </source>
</evidence>
<dbReference type="CDD" id="cd20860">
    <property type="entry name" value="C1_RASGRP1"/>
    <property type="match status" value="1"/>
</dbReference>
<dbReference type="GO" id="GO:0008270">
    <property type="term" value="F:zinc ion binding"/>
    <property type="evidence" value="ECO:0007669"/>
    <property type="project" value="UniProtKB-KW"/>
</dbReference>
<evidence type="ECO:0000313" key="27">
    <source>
        <dbReference type="Proteomes" id="UP000308365"/>
    </source>
</evidence>
<organism evidence="26 27">
    <name type="scientific">Monodon monoceros</name>
    <name type="common">Narwhal</name>
    <name type="synonym">Ceratodon monodon</name>
    <dbReference type="NCBI Taxonomy" id="40151"/>
    <lineage>
        <taxon>Eukaryota</taxon>
        <taxon>Metazoa</taxon>
        <taxon>Chordata</taxon>
        <taxon>Craniata</taxon>
        <taxon>Vertebrata</taxon>
        <taxon>Euteleostomi</taxon>
        <taxon>Mammalia</taxon>
        <taxon>Eutheria</taxon>
        <taxon>Laurasiatheria</taxon>
        <taxon>Artiodactyla</taxon>
        <taxon>Whippomorpha</taxon>
        <taxon>Cetacea</taxon>
        <taxon>Odontoceti</taxon>
        <taxon>Monodontidae</taxon>
        <taxon>Monodon</taxon>
    </lineage>
</organism>
<dbReference type="CDD" id="cd00051">
    <property type="entry name" value="EFh"/>
    <property type="match status" value="1"/>
</dbReference>
<evidence type="ECO:0000256" key="17">
    <source>
        <dbReference type="ARBA" id="ARBA00023054"/>
    </source>
</evidence>
<feature type="domain" description="Ras-GEF" evidence="23">
    <location>
        <begin position="296"/>
        <end position="488"/>
    </location>
</feature>
<comment type="subcellular location">
    <subcellularLocation>
        <location evidence="1">Cell membrane</location>
        <topology evidence="1">Peripheral membrane protein</topology>
    </subcellularLocation>
    <subcellularLocation>
        <location evidence="4">Cytoplasm</location>
        <location evidence="4">Cytosol</location>
    </subcellularLocation>
    <subcellularLocation>
        <location evidence="3">Endoplasmic reticulum membrane</location>
        <topology evidence="3">Peripheral membrane protein</topology>
    </subcellularLocation>
    <subcellularLocation>
        <location evidence="2">Golgi apparatus membrane</location>
        <topology evidence="2">Peripheral membrane protein</topology>
    </subcellularLocation>
</comment>
<feature type="coiled-coil region" evidence="21">
    <location>
        <begin position="896"/>
        <end position="930"/>
    </location>
</feature>
<keyword evidence="17 21" id="KW-0175">Coiled coil</keyword>
<evidence type="ECO:0000256" key="3">
    <source>
        <dbReference type="ARBA" id="ARBA00004406"/>
    </source>
</evidence>
<keyword evidence="11" id="KW-0863">Zinc-finger</keyword>
<keyword evidence="18" id="KW-0472">Membrane</keyword>
<protein>
    <recommendedName>
        <fullName evidence="19">RAS guanyl-releasing protein 1</fullName>
    </recommendedName>
</protein>
<dbReference type="InterPro" id="IPR002048">
    <property type="entry name" value="EF_hand_dom"/>
</dbReference>
<evidence type="ECO:0000256" key="20">
    <source>
        <dbReference type="PROSITE-ProRule" id="PRU00168"/>
    </source>
</evidence>
<evidence type="ECO:0000313" key="26">
    <source>
        <dbReference type="EMBL" id="TKC45626.1"/>
    </source>
</evidence>
<dbReference type="PROSITE" id="PS50081">
    <property type="entry name" value="ZF_DAG_PE_2"/>
    <property type="match status" value="1"/>
</dbReference>
<name>A0A4U1FA55_MONMO</name>
<evidence type="ECO:0000256" key="12">
    <source>
        <dbReference type="ARBA" id="ARBA00022782"/>
    </source>
</evidence>
<dbReference type="InterPro" id="IPR023578">
    <property type="entry name" value="Ras_GEF_dom_sf"/>
</dbReference>
<dbReference type="Pfam" id="PF13202">
    <property type="entry name" value="EF-hand_5"/>
    <property type="match status" value="1"/>
</dbReference>
<dbReference type="Gene3D" id="1.20.870.10">
    <property type="entry name" value="Son of sevenless (SoS) protein Chain: S domain 1"/>
    <property type="match status" value="1"/>
</dbReference>
<keyword evidence="9" id="KW-0479">Metal-binding</keyword>
<keyword evidence="6" id="KW-1003">Cell membrane</keyword>
<keyword evidence="13" id="KW-0256">Endoplasmic reticulum</keyword>
<dbReference type="Proteomes" id="UP000308365">
    <property type="component" value="Unassembled WGS sequence"/>
</dbReference>
<dbReference type="PROSITE" id="PS50222">
    <property type="entry name" value="EF_HAND_2"/>
    <property type="match status" value="1"/>
</dbReference>
<dbReference type="PROSITE" id="PS00018">
    <property type="entry name" value="EF_HAND_1"/>
    <property type="match status" value="2"/>
</dbReference>
<keyword evidence="7" id="KW-0963">Cytoplasm</keyword>
<gene>
    <name evidence="26" type="ORF">EI555_000930</name>
</gene>
<keyword evidence="15" id="KW-0106">Calcium</keyword>
<dbReference type="GO" id="GO:0005829">
    <property type="term" value="C:cytosol"/>
    <property type="evidence" value="ECO:0007669"/>
    <property type="project" value="UniProtKB-SubCell"/>
</dbReference>
<dbReference type="InterPro" id="IPR046349">
    <property type="entry name" value="C1-like_sf"/>
</dbReference>
<feature type="domain" description="Phorbol-ester/DAG-type" evidence="24">
    <location>
        <begin position="593"/>
        <end position="643"/>
    </location>
</feature>
<dbReference type="Gene3D" id="3.30.60.20">
    <property type="match status" value="1"/>
</dbReference>
<dbReference type="InterPro" id="IPR002219">
    <property type="entry name" value="PKC_DAG/PE"/>
</dbReference>
<evidence type="ECO:0000259" key="25">
    <source>
        <dbReference type="PROSITE" id="PS50222"/>
    </source>
</evidence>
<dbReference type="InterPro" id="IPR018247">
    <property type="entry name" value="EF_Hand_1_Ca_BS"/>
</dbReference>
<evidence type="ECO:0000256" key="4">
    <source>
        <dbReference type="ARBA" id="ARBA00004514"/>
    </source>
</evidence>
<dbReference type="CDD" id="cd00155">
    <property type="entry name" value="RasGEF"/>
    <property type="match status" value="1"/>
</dbReference>
<dbReference type="GO" id="GO:0000139">
    <property type="term" value="C:Golgi membrane"/>
    <property type="evidence" value="ECO:0007669"/>
    <property type="project" value="UniProtKB-SubCell"/>
</dbReference>
<dbReference type="SMART" id="SM00054">
    <property type="entry name" value="EFh"/>
    <property type="match status" value="1"/>
</dbReference>
<dbReference type="SMART" id="SM00147">
    <property type="entry name" value="RasGEF"/>
    <property type="match status" value="1"/>
</dbReference>
<dbReference type="PRINTS" id="PR00008">
    <property type="entry name" value="DAGPEDOMAIN"/>
</dbReference>
<evidence type="ECO:0000256" key="2">
    <source>
        <dbReference type="ARBA" id="ARBA00004395"/>
    </source>
</evidence>
<dbReference type="GO" id="GO:0005886">
    <property type="term" value="C:plasma membrane"/>
    <property type="evidence" value="ECO:0007669"/>
    <property type="project" value="UniProtKB-SubCell"/>
</dbReference>
<dbReference type="PANTHER" id="PTHR23113:SF174">
    <property type="entry name" value="RAS GUANYL-RELEASING PROTEIN 1"/>
    <property type="match status" value="1"/>
</dbReference>
<dbReference type="SUPFAM" id="SSF57889">
    <property type="entry name" value="Cysteine-rich domain"/>
    <property type="match status" value="1"/>
</dbReference>
<dbReference type="InterPro" id="IPR036964">
    <property type="entry name" value="RASGEF_cat_dom_sf"/>
</dbReference>
<evidence type="ECO:0000256" key="18">
    <source>
        <dbReference type="ARBA" id="ARBA00023136"/>
    </source>
</evidence>
<evidence type="ECO:0000256" key="6">
    <source>
        <dbReference type="ARBA" id="ARBA00022475"/>
    </source>
</evidence>
<dbReference type="SUPFAM" id="SSF48366">
    <property type="entry name" value="Ras GEF"/>
    <property type="match status" value="1"/>
</dbReference>
<evidence type="ECO:0000256" key="1">
    <source>
        <dbReference type="ARBA" id="ARBA00004202"/>
    </source>
</evidence>
<dbReference type="SMART" id="SM00229">
    <property type="entry name" value="RasGEFN"/>
    <property type="match status" value="1"/>
</dbReference>
<dbReference type="SUPFAM" id="SSF47473">
    <property type="entry name" value="EF-hand"/>
    <property type="match status" value="1"/>
</dbReference>
<dbReference type="PROSITE" id="PS50009">
    <property type="entry name" value="RASGEF_CAT"/>
    <property type="match status" value="1"/>
</dbReference>
<dbReference type="AlphaFoldDB" id="A0A4U1FA55"/>
<dbReference type="GO" id="GO:0005509">
    <property type="term" value="F:calcium ion binding"/>
    <property type="evidence" value="ECO:0007669"/>
    <property type="project" value="InterPro"/>
</dbReference>
<reference evidence="27" key="1">
    <citation type="journal article" date="2019" name="IScience">
        <title>Narwhal Genome Reveals Long-Term Low Genetic Diversity despite Current Large Abundance Size.</title>
        <authorList>
            <person name="Westbury M.V."/>
            <person name="Petersen B."/>
            <person name="Garde E."/>
            <person name="Heide-Jorgensen M.P."/>
            <person name="Lorenzen E.D."/>
        </authorList>
    </citation>
    <scope>NUCLEOTIDE SEQUENCE [LARGE SCALE GENOMIC DNA]</scope>
</reference>
<evidence type="ECO:0000256" key="11">
    <source>
        <dbReference type="ARBA" id="ARBA00022771"/>
    </source>
</evidence>
<dbReference type="InterPro" id="IPR020454">
    <property type="entry name" value="DAG/PE-bd"/>
</dbReference>
<comment type="caution">
    <text evidence="26">The sequence shown here is derived from an EMBL/GenBank/DDBJ whole genome shotgun (WGS) entry which is preliminary data.</text>
</comment>
<comment type="similarity">
    <text evidence="5">Belongs to the RASGRP family.</text>
</comment>
<dbReference type="Pfam" id="PF00617">
    <property type="entry name" value="RasGEF"/>
    <property type="match status" value="1"/>
</dbReference>
<dbReference type="GO" id="GO:0030154">
    <property type="term" value="P:cell differentiation"/>
    <property type="evidence" value="ECO:0007669"/>
    <property type="project" value="UniProtKB-KW"/>
</dbReference>
<keyword evidence="16" id="KW-0333">Golgi apparatus</keyword>
<evidence type="ECO:0000256" key="16">
    <source>
        <dbReference type="ARBA" id="ARBA00023034"/>
    </source>
</evidence>
<evidence type="ECO:0000256" key="19">
    <source>
        <dbReference type="ARBA" id="ARBA00041172"/>
    </source>
</evidence>
<evidence type="ECO:0000256" key="14">
    <source>
        <dbReference type="ARBA" id="ARBA00022833"/>
    </source>
</evidence>
<dbReference type="InterPro" id="IPR011992">
    <property type="entry name" value="EF-hand-dom_pair"/>
</dbReference>
<evidence type="ECO:0000256" key="8">
    <source>
        <dbReference type="ARBA" id="ARBA00022658"/>
    </source>
</evidence>
<dbReference type="GO" id="GO:0005789">
    <property type="term" value="C:endoplasmic reticulum membrane"/>
    <property type="evidence" value="ECO:0007669"/>
    <property type="project" value="UniProtKB-SubCell"/>
</dbReference>
<accession>A0A4U1FA55</accession>
<evidence type="ECO:0000256" key="7">
    <source>
        <dbReference type="ARBA" id="ARBA00022490"/>
    </source>
</evidence>
<dbReference type="Gene3D" id="1.10.238.10">
    <property type="entry name" value="EF-hand"/>
    <property type="match status" value="1"/>
</dbReference>
<evidence type="ECO:0000256" key="5">
    <source>
        <dbReference type="ARBA" id="ARBA00009566"/>
    </source>
</evidence>
<keyword evidence="10" id="KW-0677">Repeat</keyword>
<dbReference type="GO" id="GO:0005085">
    <property type="term" value="F:guanyl-nucleotide exchange factor activity"/>
    <property type="evidence" value="ECO:0007669"/>
    <property type="project" value="UniProtKB-KW"/>
</dbReference>
<dbReference type="InterPro" id="IPR000651">
    <property type="entry name" value="Ras-like_Gua-exchang_fac_N"/>
</dbReference>
<feature type="region of interest" description="Disordered" evidence="22">
    <location>
        <begin position="102"/>
        <end position="129"/>
    </location>
</feature>
<dbReference type="Gene3D" id="6.10.250.2730">
    <property type="match status" value="1"/>
</dbReference>
<sequence>MRARGADGGSRSGSRPKSWPKSGETGSRDGRTRSALRVSPDGLGRESGCADARPELARRAPESRLATWSPGAGPLELPLADFTRPLHLPQLRQRHLAARPALRTKPSHGCRAAPKARLEGKPSSSPLPSHPSLAQITQFRMMVSLGHLAKGASLDDLIDSCVQSFGHLCRDIAVLLTSYFCRGDAVAFFHKRLQHGLNHTYKDALAKNSPGLCLKICYFVRYWITEFWIMFKIDASLASTMEEFQELVKANGEELHCRLIDTTQINARDWSRKLTQRIKSNTSKKRKVSLLFDHLEPEELSEHLTYLEFKSFRRISFSDYQNYLVNSCVKENPTMERSIALCNGISQWVQLMVLSRPTPQLRAEVFIKFIQVAQVLGEMTELLSSCRNYDNYRRAYGECTHFKIPILGVHLKDLISLYEAMPDYLEEGKVNVHKLLALYNHINELVQLQEVAPPLEANKDLVHLLTLSLDLYYTEDEIYELSYAREPRNHKAPPLTPSKPPVVVDWASGVSPKPDPKTISKHVQRMVDSVFKNYDHDQDGYISQEEFEKIAASFPFSFCVMDKDREGLISREEITAYFMRASSIYSKLGLGFPHNFQETTYLKPTFCDNCAGFLWGVIKQGYRCKDCGMNCHKQCKDLVVFECKKRAKNSTAPTENSTSVGPTSNLCSLGAKDLHHGKQALGMFILGKFHFTCGHHNSVTHNADFLGRKVAESTMKVCGLRVKPGKGLHLEVSLLQTISPQSPELCPIVTRGGLPGSRLIAPEEGPFTFPNGEAVEHNEESKDRTIMLMGVSSQKISVRLKRTVAHKATQTEALSWLGSEGPSSHFVLASPRKTAQDTLYVLPSTTSPCPSPVLVRKRAFVKWENKESLIKSKEELRHLRLPTYQELEQVPSFPFFQTLRKEINTLKADNNALKIQLKYAQKKIETLQLARSNHVLAQMEQGDCS</sequence>
<dbReference type="InterPro" id="IPR001895">
    <property type="entry name" value="RASGEF_cat_dom"/>
</dbReference>
<keyword evidence="8 20" id="KW-0344">Guanine-nucleotide releasing factor</keyword>
<dbReference type="EMBL" id="RWIC01000315">
    <property type="protein sequence ID" value="TKC45626.1"/>
    <property type="molecule type" value="Genomic_DNA"/>
</dbReference>
<dbReference type="Pfam" id="PF00130">
    <property type="entry name" value="C1_1"/>
    <property type="match status" value="1"/>
</dbReference>
<feature type="domain" description="EF-hand" evidence="25">
    <location>
        <begin position="522"/>
        <end position="557"/>
    </location>
</feature>
<evidence type="ECO:0000256" key="13">
    <source>
        <dbReference type="ARBA" id="ARBA00022824"/>
    </source>
</evidence>
<keyword evidence="12" id="KW-0221">Differentiation</keyword>
<dbReference type="PROSITE" id="PS00479">
    <property type="entry name" value="ZF_DAG_PE_1"/>
    <property type="match status" value="1"/>
</dbReference>
<dbReference type="CDD" id="cd22290">
    <property type="entry name" value="cc_RasGRP1_C"/>
    <property type="match status" value="1"/>
</dbReference>
<dbReference type="FunFam" id="1.10.238.10:FF:000051">
    <property type="entry name" value="Ras guanyl-releasing protein 3 isoform 1"/>
    <property type="match status" value="1"/>
</dbReference>
<evidence type="ECO:0000256" key="10">
    <source>
        <dbReference type="ARBA" id="ARBA00022737"/>
    </source>
</evidence>
<evidence type="ECO:0000256" key="9">
    <source>
        <dbReference type="ARBA" id="ARBA00022723"/>
    </source>
</evidence>
<feature type="compositionally biased region" description="Gly residues" evidence="22">
    <location>
        <begin position="1"/>
        <end position="11"/>
    </location>
</feature>
<keyword evidence="14" id="KW-0862">Zinc</keyword>
<dbReference type="GO" id="GO:0007265">
    <property type="term" value="P:Ras protein signal transduction"/>
    <property type="evidence" value="ECO:0007669"/>
    <property type="project" value="TreeGrafter"/>
</dbReference>
<dbReference type="SMART" id="SM00109">
    <property type="entry name" value="C1"/>
    <property type="match status" value="1"/>
</dbReference>
<feature type="region of interest" description="Disordered" evidence="22">
    <location>
        <begin position="1"/>
        <end position="70"/>
    </location>
</feature>
<dbReference type="InterPro" id="IPR008937">
    <property type="entry name" value="Ras-like_GEF"/>
</dbReference>
<dbReference type="Gene3D" id="1.10.840.10">
    <property type="entry name" value="Ras guanine-nucleotide exchange factors catalytic domain"/>
    <property type="match status" value="2"/>
</dbReference>
<evidence type="ECO:0000256" key="21">
    <source>
        <dbReference type="SAM" id="Coils"/>
    </source>
</evidence>